<organism evidence="1 2">
    <name type="scientific">Weeksella virosa (strain ATCC 43766 / DSM 16922 / JCM 21250 / CCUG 30538 / CDC 9751 / IAM 14551 / NBRC 16016 / NCTC 11634 / CL345/78)</name>
    <dbReference type="NCBI Taxonomy" id="865938"/>
    <lineage>
        <taxon>Bacteria</taxon>
        <taxon>Pseudomonadati</taxon>
        <taxon>Bacteroidota</taxon>
        <taxon>Flavobacteriia</taxon>
        <taxon>Flavobacteriales</taxon>
        <taxon>Weeksellaceae</taxon>
        <taxon>Weeksella</taxon>
    </lineage>
</organism>
<evidence type="ECO:0000313" key="1">
    <source>
        <dbReference type="EMBL" id="ADX66970.1"/>
    </source>
</evidence>
<reference evidence="2" key="2">
    <citation type="journal article" date="2011" name="Stand. Genomic Sci.">
        <title>Complete genome sequence of Weeksella virosa type strain (9751T).</title>
        <authorList>
            <person name="Lang E."/>
            <person name="Teshima H."/>
            <person name="Lucas S."/>
            <person name="Lapidus A."/>
            <person name="Hammon N."/>
            <person name="Deshpande S."/>
            <person name="Nolan M."/>
            <person name="Cheng J."/>
            <person name="Pitluck S."/>
            <person name="Liolios K."/>
            <person name="Pagani I."/>
            <person name="Mikhailova N."/>
            <person name="Ivanova N."/>
            <person name="Mavromatis K."/>
            <person name="Pati A."/>
            <person name="Tapia R."/>
            <person name="Han C."/>
            <person name="Goodwin L."/>
            <person name="Chen A."/>
            <person name="Palaniappan K."/>
            <person name="Land M."/>
            <person name="Hauser L."/>
            <person name="Chang Y."/>
            <person name="Jeffries C."/>
            <person name="Brambilla E."/>
            <person name="Kopitz M."/>
            <person name="Rohde M."/>
            <person name="Goker M."/>
            <person name="Tindall B."/>
            <person name="Detter J."/>
            <person name="Woyke T."/>
            <person name="Bristow J."/>
            <person name="Eisen J."/>
            <person name="Markowitz V."/>
            <person name="Hugenholtz P."/>
            <person name="Klenk H."/>
            <person name="Kyrpides N."/>
        </authorList>
    </citation>
    <scope>NUCLEOTIDE SEQUENCE [LARGE SCALE GENOMIC DNA]</scope>
    <source>
        <strain evidence="2">ATCC 43766 / DSM 16922 / JCM 21250 / NBRC 16016 / NCTC 11634 / CL345/78</strain>
    </source>
</reference>
<name>F0NXR3_WEEVC</name>
<dbReference type="Proteomes" id="UP000008641">
    <property type="component" value="Chromosome"/>
</dbReference>
<dbReference type="KEGG" id="wvi:Weevi_0248"/>
<gene>
    <name evidence="1" type="ordered locus">Weevi_0248</name>
</gene>
<evidence type="ECO:0000313" key="2">
    <source>
        <dbReference type="Proteomes" id="UP000008641"/>
    </source>
</evidence>
<dbReference type="HOGENOM" id="CLU_1844304_0_0_10"/>
<sequence>MLNTLKMLQQNDPSMKIVGSFCLKIENQELQIKDVDILTDDLDLYLKFNISKWVKKTPMSENGKRGAFVLNRIRFDVFQKKPHTNDVFYNYHGLSVLTKKSLIDYWIHITAEYNSLNNATGRFYAEYFQKKINIYNANN</sequence>
<protein>
    <submittedName>
        <fullName evidence="1">Uncharacterized protein</fullName>
    </submittedName>
</protein>
<dbReference type="EMBL" id="CP002455">
    <property type="protein sequence ID" value="ADX66970.1"/>
    <property type="molecule type" value="Genomic_DNA"/>
</dbReference>
<dbReference type="AlphaFoldDB" id="F0NXR3"/>
<dbReference type="STRING" id="865938.Weevi_0248"/>
<keyword evidence="2" id="KW-1185">Reference proteome</keyword>
<proteinExistence type="predicted"/>
<reference evidence="1 2" key="1">
    <citation type="journal article" date="2011" name="Stand. Genomic Sci.">
        <title>Complete genome sequence of Weeksella virosa type strain (9751).</title>
        <authorList>
            <person name="Lang E."/>
            <person name="Teshima H."/>
            <person name="Lucas S."/>
            <person name="Lapidus A."/>
            <person name="Hammon N."/>
            <person name="Deshpande S."/>
            <person name="Nolan M."/>
            <person name="Cheng J.F."/>
            <person name="Pitluck S."/>
            <person name="Liolios K."/>
            <person name="Pagani I."/>
            <person name="Mikhailova N."/>
            <person name="Ivanova N."/>
            <person name="Mavromatis K."/>
            <person name="Pati A."/>
            <person name="Tapia R."/>
            <person name="Han C."/>
            <person name="Goodwin L."/>
            <person name="Chen A."/>
            <person name="Palaniappan K."/>
            <person name="Land M."/>
            <person name="Hauser L."/>
            <person name="Chang Y.J."/>
            <person name="Jeffries C.D."/>
            <person name="Brambilla E.M."/>
            <person name="Kopitz M."/>
            <person name="Rohde M."/>
            <person name="Goker M."/>
            <person name="Tindall B.J."/>
            <person name="Detter J.C."/>
            <person name="Woyke T."/>
            <person name="Bristow J."/>
            <person name="Eisen J.A."/>
            <person name="Markowitz V."/>
            <person name="Hugenholtz P."/>
            <person name="Klenk H.P."/>
            <person name="Kyrpides N.C."/>
        </authorList>
    </citation>
    <scope>NUCLEOTIDE SEQUENCE [LARGE SCALE GENOMIC DNA]</scope>
    <source>
        <strain evidence="2">ATCC 43766 / DSM 16922 / JCM 21250 / NBRC 16016 / NCTC 11634 / CL345/78</strain>
    </source>
</reference>
<accession>F0NXR3</accession>